<reference evidence="3 4" key="1">
    <citation type="submission" date="2019-04" db="EMBL/GenBank/DDBJ databases">
        <title>Lysinibacillus genome sequencing.</title>
        <authorList>
            <person name="Dunlap C."/>
        </authorList>
    </citation>
    <scope>NUCLEOTIDE SEQUENCE [LARGE SCALE GENOMIC DNA]</scope>
    <source>
        <strain evidence="3 4">KCTC 33042</strain>
    </source>
</reference>
<proteinExistence type="predicted"/>
<dbReference type="InterPro" id="IPR027417">
    <property type="entry name" value="P-loop_NTPase"/>
</dbReference>
<evidence type="ECO:0000313" key="3">
    <source>
        <dbReference type="EMBL" id="TKI50618.1"/>
    </source>
</evidence>
<sequence>MRLVKLSSNMKSFHTIEFKEGLNLIVGSQANPSEKDNRKTYNGVGKSLIIYLIHFCLGSNKIDAFEKSLPNWTFELTFEIENEIYVTSRNTSKQSEFFLNGVKKTITKFREEMLSKVFYLDDDSIQFLGFNSLFPRFIRRDRECYTQYDNFVNKEQEYSKLLNNSYLLGLDTSLIINKATTRKEQNNIEKLSKNIMNDDILKEYFQSNVNDADIEILDLKEEIEKLTKKIDSFEVAEDFHEIEVEVSELRFLKKELENKRTLLNNKMKNIEKSIAMPVDESIDKVLDFYEKAKIEIPNILVKQIEEAVSFHESLLVNRKNRLFKDLQKYRKELMEIENEIGNVGKHLDTNLRYLKSHGALNEYDALSKKINELSRSLQKLEEYQGLMKQYKKKTTDIKGSLSEQNILTNEYLNGIADLQEKIITTFRDLSKEFYDKPGGIKIENNEGENLLRYKISAKIQDDSSDGVNEVKIFCYDMTMLMLQLNHNMKFLFHDSRLFSNMDPRQRYTLFKLVYSIVNQRDLQYIASINEDTIDSFKDLMLEGEYNSIIEDNIILTLTDDSAESKLLGIQIDMEYNK</sequence>
<dbReference type="InterPro" id="IPR018760">
    <property type="entry name" value="DUF2326"/>
</dbReference>
<comment type="caution">
    <text evidence="3">The sequence shown here is derived from an EMBL/GenBank/DDBJ whole genome shotgun (WGS) entry which is preliminary data.</text>
</comment>
<keyword evidence="1" id="KW-0175">Coiled coil</keyword>
<dbReference type="Pfam" id="PF10088">
    <property type="entry name" value="DUF2326"/>
    <property type="match status" value="1"/>
</dbReference>
<keyword evidence="4" id="KW-1185">Reference proteome</keyword>
<protein>
    <submittedName>
        <fullName evidence="3">DUF2326 domain-containing protein</fullName>
    </submittedName>
</protein>
<dbReference type="Gene3D" id="3.40.50.300">
    <property type="entry name" value="P-loop containing nucleotide triphosphate hydrolases"/>
    <property type="match status" value="1"/>
</dbReference>
<evidence type="ECO:0000259" key="2">
    <source>
        <dbReference type="Pfam" id="PF10088"/>
    </source>
</evidence>
<evidence type="ECO:0000313" key="4">
    <source>
        <dbReference type="Proteomes" id="UP000308330"/>
    </source>
</evidence>
<feature type="domain" description="DUF2326" evidence="2">
    <location>
        <begin position="429"/>
        <end position="570"/>
    </location>
</feature>
<feature type="coiled-coil region" evidence="1">
    <location>
        <begin position="319"/>
        <end position="393"/>
    </location>
</feature>
<evidence type="ECO:0000256" key="1">
    <source>
        <dbReference type="SAM" id="Coils"/>
    </source>
</evidence>
<dbReference type="Proteomes" id="UP000308330">
    <property type="component" value="Unassembled WGS sequence"/>
</dbReference>
<organism evidence="3 4">
    <name type="scientific">Lysinibacillus tabacifolii</name>
    <dbReference type="NCBI Taxonomy" id="1173107"/>
    <lineage>
        <taxon>Bacteria</taxon>
        <taxon>Bacillati</taxon>
        <taxon>Bacillota</taxon>
        <taxon>Bacilli</taxon>
        <taxon>Bacillales</taxon>
        <taxon>Bacillaceae</taxon>
        <taxon>Lysinibacillus</taxon>
    </lineage>
</organism>
<accession>A0ABY2T6Y1</accession>
<feature type="coiled-coil region" evidence="1">
    <location>
        <begin position="209"/>
        <end position="273"/>
    </location>
</feature>
<dbReference type="EMBL" id="SZPT01000001">
    <property type="protein sequence ID" value="TKI50618.1"/>
    <property type="molecule type" value="Genomic_DNA"/>
</dbReference>
<name>A0ABY2T6Y1_9BACI</name>
<gene>
    <name evidence="3" type="ORF">FC748_05255</name>
</gene>
<dbReference type="RefSeq" id="WP_108030213.1">
    <property type="nucleotide sequence ID" value="NZ_PYUE01000003.1"/>
</dbReference>